<organism evidence="5 6">
    <name type="scientific">Amycolatopsis albispora</name>
    <dbReference type="NCBI Taxonomy" id="1804986"/>
    <lineage>
        <taxon>Bacteria</taxon>
        <taxon>Bacillati</taxon>
        <taxon>Actinomycetota</taxon>
        <taxon>Actinomycetes</taxon>
        <taxon>Pseudonocardiales</taxon>
        <taxon>Pseudonocardiaceae</taxon>
        <taxon>Amycolatopsis</taxon>
    </lineage>
</organism>
<dbReference type="PRINTS" id="PR00081">
    <property type="entry name" value="GDHRDH"/>
</dbReference>
<gene>
    <name evidence="5" type="ORF">A4R43_34300</name>
</gene>
<dbReference type="OrthoDB" id="154414at2"/>
<dbReference type="PRINTS" id="PR00080">
    <property type="entry name" value="SDRFAMILY"/>
</dbReference>
<dbReference type="Pfam" id="PF00106">
    <property type="entry name" value="adh_short"/>
    <property type="match status" value="1"/>
</dbReference>
<sequence>MSTLDGRTALVTGGSRGIGAAIATRLAAEGANVALTYTSAADRAASVATAIEGLGRKSLAIQADSADPAALTAAVDQAAEALGGLDILVNNAGIFPTASIEEVTVEQIDRTFAIHVRAVFVATQAALRHMGEGGRILTIGSNLAERVPWPGLSLYSASKSALLGLTRGLARDLGPRDIAAVLVQPGSTDTDMNPADGEHAGGQREVSAYGEFMKAGDIAATVAHLAGDAGRFLTGSAVTIDSGTNA</sequence>
<feature type="domain" description="Ketoreductase" evidence="4">
    <location>
        <begin position="7"/>
        <end position="188"/>
    </location>
</feature>
<name>A0A344LFS4_9PSEU</name>
<dbReference type="PROSITE" id="PS00061">
    <property type="entry name" value="ADH_SHORT"/>
    <property type="match status" value="1"/>
</dbReference>
<comment type="similarity">
    <text evidence="1 3">Belongs to the short-chain dehydrogenases/reductases (SDR) family.</text>
</comment>
<dbReference type="FunFam" id="3.40.50.720:FF:000084">
    <property type="entry name" value="Short-chain dehydrogenase reductase"/>
    <property type="match status" value="1"/>
</dbReference>
<accession>A0A344LFS4</accession>
<dbReference type="RefSeq" id="WP_113695956.1">
    <property type="nucleotide sequence ID" value="NZ_CP015163.1"/>
</dbReference>
<evidence type="ECO:0000259" key="4">
    <source>
        <dbReference type="SMART" id="SM00822"/>
    </source>
</evidence>
<evidence type="ECO:0000313" key="6">
    <source>
        <dbReference type="Proteomes" id="UP000250434"/>
    </source>
</evidence>
<dbReference type="InterPro" id="IPR002347">
    <property type="entry name" value="SDR_fam"/>
</dbReference>
<dbReference type="EMBL" id="CP015163">
    <property type="protein sequence ID" value="AXB46898.1"/>
    <property type="molecule type" value="Genomic_DNA"/>
</dbReference>
<evidence type="ECO:0000313" key="5">
    <source>
        <dbReference type="EMBL" id="AXB46898.1"/>
    </source>
</evidence>
<dbReference type="PANTHER" id="PTHR43639:SF1">
    <property type="entry name" value="SHORT-CHAIN DEHYDROGENASE_REDUCTASE FAMILY PROTEIN"/>
    <property type="match status" value="1"/>
</dbReference>
<dbReference type="SUPFAM" id="SSF51735">
    <property type="entry name" value="NAD(P)-binding Rossmann-fold domains"/>
    <property type="match status" value="1"/>
</dbReference>
<dbReference type="InterPro" id="IPR020904">
    <property type="entry name" value="Sc_DH/Rdtase_CS"/>
</dbReference>
<dbReference type="InterPro" id="IPR057326">
    <property type="entry name" value="KR_dom"/>
</dbReference>
<proteinExistence type="inferred from homology"/>
<protein>
    <submittedName>
        <fullName evidence="5">Oxidoreductase</fullName>
    </submittedName>
</protein>
<dbReference type="GO" id="GO:0016491">
    <property type="term" value="F:oxidoreductase activity"/>
    <property type="evidence" value="ECO:0007669"/>
    <property type="project" value="UniProtKB-KW"/>
</dbReference>
<dbReference type="SMART" id="SM00822">
    <property type="entry name" value="PKS_KR"/>
    <property type="match status" value="1"/>
</dbReference>
<evidence type="ECO:0000256" key="2">
    <source>
        <dbReference type="ARBA" id="ARBA00023002"/>
    </source>
</evidence>
<dbReference type="InterPro" id="IPR036291">
    <property type="entry name" value="NAD(P)-bd_dom_sf"/>
</dbReference>
<dbReference type="KEGG" id="aab:A4R43_34300"/>
<dbReference type="Proteomes" id="UP000250434">
    <property type="component" value="Chromosome"/>
</dbReference>
<reference evidence="5 6" key="1">
    <citation type="submission" date="2016-04" db="EMBL/GenBank/DDBJ databases">
        <title>Complete genome sequence and analysis of deep-sea sediment isolate, Amycolatopsis sp. WP1.</title>
        <authorList>
            <person name="Wang H."/>
            <person name="Chen S."/>
            <person name="Wu Q."/>
        </authorList>
    </citation>
    <scope>NUCLEOTIDE SEQUENCE [LARGE SCALE GENOMIC DNA]</scope>
    <source>
        <strain evidence="5 6">WP1</strain>
    </source>
</reference>
<dbReference type="AlphaFoldDB" id="A0A344LFS4"/>
<evidence type="ECO:0000256" key="3">
    <source>
        <dbReference type="RuleBase" id="RU000363"/>
    </source>
</evidence>
<evidence type="ECO:0000256" key="1">
    <source>
        <dbReference type="ARBA" id="ARBA00006484"/>
    </source>
</evidence>
<keyword evidence="2" id="KW-0560">Oxidoreductase</keyword>
<dbReference type="Gene3D" id="3.40.50.720">
    <property type="entry name" value="NAD(P)-binding Rossmann-like Domain"/>
    <property type="match status" value="1"/>
</dbReference>
<dbReference type="PANTHER" id="PTHR43639">
    <property type="entry name" value="OXIDOREDUCTASE, SHORT-CHAIN DEHYDROGENASE/REDUCTASE FAMILY (AFU_ORTHOLOGUE AFUA_5G02870)"/>
    <property type="match status" value="1"/>
</dbReference>
<keyword evidence="6" id="KW-1185">Reference proteome</keyword>